<dbReference type="STRING" id="1824.SAMN05444423_101245"/>
<evidence type="ECO:0000313" key="2">
    <source>
        <dbReference type="Proteomes" id="UP000017048"/>
    </source>
</evidence>
<keyword evidence="2" id="KW-1185">Reference proteome</keyword>
<sequence>MNRRIRRIYGGLMTHDDHGDDHPPTAEPVLVSLSAPARRSLVAGLVRAPGATAGAEVVDVDIPDAELAAHLVRLAHADHGFVARTAHGPRAVAVVAATVAALCGEDIPTALTAPDLDFLRALKPPAIEATRTVLLAVETDDEQAVTAALRVLDS</sequence>
<dbReference type="eggNOG" id="ENOG5031EV9">
    <property type="taxonomic scope" value="Bacteria"/>
</dbReference>
<accession>U5EEY6</accession>
<protein>
    <submittedName>
        <fullName evidence="1">Uncharacterized protein</fullName>
    </submittedName>
</protein>
<name>U5EEY6_NOCAS</name>
<organism evidence="1 2">
    <name type="scientific">Nocardia asteroides NBRC 15531</name>
    <dbReference type="NCBI Taxonomy" id="1110697"/>
    <lineage>
        <taxon>Bacteria</taxon>
        <taxon>Bacillati</taxon>
        <taxon>Actinomycetota</taxon>
        <taxon>Actinomycetes</taxon>
        <taxon>Mycobacteriales</taxon>
        <taxon>Nocardiaceae</taxon>
        <taxon>Nocardia</taxon>
    </lineage>
</organism>
<dbReference type="Proteomes" id="UP000017048">
    <property type="component" value="Unassembled WGS sequence"/>
</dbReference>
<evidence type="ECO:0000313" key="1">
    <source>
        <dbReference type="EMBL" id="GAD84966.1"/>
    </source>
</evidence>
<dbReference type="AlphaFoldDB" id="U5EEY6"/>
<comment type="caution">
    <text evidence="1">The sequence shown here is derived from an EMBL/GenBank/DDBJ whole genome shotgun (WGS) entry which is preliminary data.</text>
</comment>
<reference evidence="1 2" key="1">
    <citation type="journal article" date="2014" name="BMC Genomics">
        <title>Genome based analysis of type-I polyketide synthase and nonribosomal peptide synthetase gene clusters in seven strains of five representative Nocardia species.</title>
        <authorList>
            <person name="Komaki H."/>
            <person name="Ichikawa N."/>
            <person name="Hosoyama A."/>
            <person name="Takahashi-Nakaguchi A."/>
            <person name="Matsuzawa T."/>
            <person name="Suzuki K."/>
            <person name="Fujita N."/>
            <person name="Gonoi T."/>
        </authorList>
    </citation>
    <scope>NUCLEOTIDE SEQUENCE [LARGE SCALE GENOMIC DNA]</scope>
    <source>
        <strain evidence="1 2">NBRC 15531</strain>
    </source>
</reference>
<proteinExistence type="predicted"/>
<gene>
    <name evidence="1" type="ORF">NCAST_25_03890</name>
</gene>
<dbReference type="EMBL" id="BAFO02000025">
    <property type="protein sequence ID" value="GAD84966.1"/>
    <property type="molecule type" value="Genomic_DNA"/>
</dbReference>